<evidence type="ECO:0000313" key="7">
    <source>
        <dbReference type="Proteomes" id="UP000011657"/>
    </source>
</evidence>
<dbReference type="SMART" id="SM00382">
    <property type="entry name" value="AAA"/>
    <property type="match status" value="1"/>
</dbReference>
<dbReference type="PANTHER" id="PTHR43335:SF2">
    <property type="entry name" value="ABC TRANSPORTER, ATP-BINDING PROTEIN"/>
    <property type="match status" value="1"/>
</dbReference>
<dbReference type="PANTHER" id="PTHR43335">
    <property type="entry name" value="ABC TRANSPORTER, ATP-BINDING PROTEIN"/>
    <property type="match status" value="1"/>
</dbReference>
<keyword evidence="4 6" id="KW-0067">ATP-binding</keyword>
<sequence length="316" mass="35162">MEPAYLNTMFLLVQRYIYRILIYLFMKLRTEGLGKQYSEDTWGIRDISLEFTEGIHGLLGPNGAGKSTLMNILTTVMKPTTGTAYWENKDIIESPGAIRSILGYLPQDFGVYPDLTLEEFLEYMAALRGLNSETANARIDEMITLTNLADVRNRKLKTFSGGMRQRVGIAQALLNDPDLLIADEPTVGLDPEERVRLRSALSNTADGRVIILSTHIVPDVEATANKIAILDNGQLLTHTTVGELINRVDDQVFECLVPREKLSTLQEQYQVCSTVQRSDGVKVRLIAPTPPTDDATKVSPTLEDAYLEAIDQQDGI</sequence>
<dbReference type="Proteomes" id="UP000011657">
    <property type="component" value="Unassembled WGS sequence"/>
</dbReference>
<dbReference type="InterPro" id="IPR017871">
    <property type="entry name" value="ABC_transporter-like_CS"/>
</dbReference>
<keyword evidence="3" id="KW-0547">Nucleotide-binding</keyword>
<dbReference type="AlphaFoldDB" id="M0C153"/>
<dbReference type="SUPFAM" id="SSF52540">
    <property type="entry name" value="P-loop containing nucleoside triphosphate hydrolases"/>
    <property type="match status" value="1"/>
</dbReference>
<dbReference type="EMBL" id="AOIS01000054">
    <property type="protein sequence ID" value="ELZ16052.1"/>
    <property type="molecule type" value="Genomic_DNA"/>
</dbReference>
<evidence type="ECO:0000256" key="1">
    <source>
        <dbReference type="ARBA" id="ARBA00005417"/>
    </source>
</evidence>
<dbReference type="eggNOG" id="arCOG00194">
    <property type="taxonomic scope" value="Archaea"/>
</dbReference>
<keyword evidence="7" id="KW-1185">Reference proteome</keyword>
<dbReference type="Gene3D" id="3.40.50.300">
    <property type="entry name" value="P-loop containing nucleotide triphosphate hydrolases"/>
    <property type="match status" value="1"/>
</dbReference>
<dbReference type="PATRIC" id="fig|1227488.3.peg.3231"/>
<dbReference type="PROSITE" id="PS00211">
    <property type="entry name" value="ABC_TRANSPORTER_1"/>
    <property type="match status" value="1"/>
</dbReference>
<dbReference type="Pfam" id="PF00005">
    <property type="entry name" value="ABC_tran"/>
    <property type="match status" value="1"/>
</dbReference>
<dbReference type="STRING" id="1227488.C477_16200"/>
<feature type="domain" description="ABC transporter" evidence="5">
    <location>
        <begin position="28"/>
        <end position="257"/>
    </location>
</feature>
<evidence type="ECO:0000256" key="3">
    <source>
        <dbReference type="ARBA" id="ARBA00022741"/>
    </source>
</evidence>
<organism evidence="6 7">
    <name type="scientific">Haloterrigena salina JCM 13891</name>
    <dbReference type="NCBI Taxonomy" id="1227488"/>
    <lineage>
        <taxon>Archaea</taxon>
        <taxon>Methanobacteriati</taxon>
        <taxon>Methanobacteriota</taxon>
        <taxon>Stenosarchaea group</taxon>
        <taxon>Halobacteria</taxon>
        <taxon>Halobacteriales</taxon>
        <taxon>Natrialbaceae</taxon>
        <taxon>Haloterrigena</taxon>
    </lineage>
</organism>
<evidence type="ECO:0000313" key="6">
    <source>
        <dbReference type="EMBL" id="ELZ16052.1"/>
    </source>
</evidence>
<dbReference type="CDD" id="cd03264">
    <property type="entry name" value="ABC_drug_resistance_like"/>
    <property type="match status" value="1"/>
</dbReference>
<dbReference type="InterPro" id="IPR003593">
    <property type="entry name" value="AAA+_ATPase"/>
</dbReference>
<evidence type="ECO:0000259" key="5">
    <source>
        <dbReference type="PROSITE" id="PS50893"/>
    </source>
</evidence>
<dbReference type="GO" id="GO:0016887">
    <property type="term" value="F:ATP hydrolysis activity"/>
    <property type="evidence" value="ECO:0007669"/>
    <property type="project" value="InterPro"/>
</dbReference>
<dbReference type="GO" id="GO:0005524">
    <property type="term" value="F:ATP binding"/>
    <property type="evidence" value="ECO:0007669"/>
    <property type="project" value="UniProtKB-KW"/>
</dbReference>
<reference evidence="6 7" key="1">
    <citation type="journal article" date="2014" name="PLoS Genet.">
        <title>Phylogenetically driven sequencing of extremely halophilic archaea reveals strategies for static and dynamic osmo-response.</title>
        <authorList>
            <person name="Becker E.A."/>
            <person name="Seitzer P.M."/>
            <person name="Tritt A."/>
            <person name="Larsen D."/>
            <person name="Krusor M."/>
            <person name="Yao A.I."/>
            <person name="Wu D."/>
            <person name="Madern D."/>
            <person name="Eisen J.A."/>
            <person name="Darling A.E."/>
            <person name="Facciotti M.T."/>
        </authorList>
    </citation>
    <scope>NUCLEOTIDE SEQUENCE [LARGE SCALE GENOMIC DNA]</scope>
    <source>
        <strain evidence="6 7">JCM 13891</strain>
    </source>
</reference>
<dbReference type="InterPro" id="IPR027417">
    <property type="entry name" value="P-loop_NTPase"/>
</dbReference>
<dbReference type="InterPro" id="IPR003439">
    <property type="entry name" value="ABC_transporter-like_ATP-bd"/>
</dbReference>
<protein>
    <submittedName>
        <fullName evidence="6">ABC-type transport system ATP-binding protein</fullName>
    </submittedName>
</protein>
<keyword evidence="2" id="KW-0813">Transport</keyword>
<evidence type="ECO:0000256" key="4">
    <source>
        <dbReference type="ARBA" id="ARBA00022840"/>
    </source>
</evidence>
<comment type="similarity">
    <text evidence="1">Belongs to the ABC transporter superfamily.</text>
</comment>
<evidence type="ECO:0000256" key="2">
    <source>
        <dbReference type="ARBA" id="ARBA00022448"/>
    </source>
</evidence>
<name>M0C153_9EURY</name>
<accession>M0C153</accession>
<proteinExistence type="inferred from homology"/>
<gene>
    <name evidence="6" type="ORF">C477_16200</name>
</gene>
<dbReference type="PROSITE" id="PS50893">
    <property type="entry name" value="ABC_TRANSPORTER_2"/>
    <property type="match status" value="1"/>
</dbReference>
<comment type="caution">
    <text evidence="6">The sequence shown here is derived from an EMBL/GenBank/DDBJ whole genome shotgun (WGS) entry which is preliminary data.</text>
</comment>